<protein>
    <submittedName>
        <fullName evidence="8">Major Facilitator Superfamily protein</fullName>
    </submittedName>
</protein>
<feature type="domain" description="Major facilitator superfamily (MFS) profile" evidence="7">
    <location>
        <begin position="25"/>
        <end position="431"/>
    </location>
</feature>
<keyword evidence="3 6" id="KW-0812">Transmembrane</keyword>
<dbReference type="InterPro" id="IPR020846">
    <property type="entry name" value="MFS_dom"/>
</dbReference>
<dbReference type="Pfam" id="PF07690">
    <property type="entry name" value="MFS_1"/>
    <property type="match status" value="1"/>
</dbReference>
<dbReference type="PANTHER" id="PTHR43791">
    <property type="entry name" value="PERMEASE-RELATED"/>
    <property type="match status" value="1"/>
</dbReference>
<feature type="transmembrane region" description="Helical" evidence="6">
    <location>
        <begin position="59"/>
        <end position="79"/>
    </location>
</feature>
<feature type="transmembrane region" description="Helical" evidence="6">
    <location>
        <begin position="116"/>
        <end position="139"/>
    </location>
</feature>
<reference evidence="8 9" key="1">
    <citation type="submission" date="2014-04" db="EMBL/GenBank/DDBJ databases">
        <title>Comparative genomics and transcriptomics to identify genetic mechanisms underlying the emergence of carbapenem resistant Acinetobacter baumannii (CRAb).</title>
        <authorList>
            <person name="Harris A.D."/>
            <person name="Johnson K.J."/>
            <person name="George J."/>
            <person name="Nadendla S."/>
            <person name="Daugherty S.C."/>
            <person name="Parankush S."/>
            <person name="Sadzewicz L."/>
            <person name="Tallon L."/>
            <person name="Sengamalay N."/>
            <person name="Hazen T.H."/>
            <person name="Rasko D.A."/>
        </authorList>
    </citation>
    <scope>NUCLEOTIDE SEQUENCE [LARGE SCALE GENOMIC DNA]</scope>
    <source>
        <strain evidence="8 9">21072</strain>
    </source>
</reference>
<dbReference type="PATRIC" id="fig|1310697.3.peg.1272"/>
<feature type="transmembrane region" description="Helical" evidence="6">
    <location>
        <begin position="316"/>
        <end position="335"/>
    </location>
</feature>
<dbReference type="CDD" id="cd17319">
    <property type="entry name" value="MFS_ExuT_GudP_like"/>
    <property type="match status" value="1"/>
</dbReference>
<evidence type="ECO:0000256" key="5">
    <source>
        <dbReference type="ARBA" id="ARBA00023136"/>
    </source>
</evidence>
<feature type="transmembrane region" description="Helical" evidence="6">
    <location>
        <begin position="21"/>
        <end position="39"/>
    </location>
</feature>
<evidence type="ECO:0000256" key="6">
    <source>
        <dbReference type="SAM" id="Phobius"/>
    </source>
</evidence>
<dbReference type="GO" id="GO:0005886">
    <property type="term" value="C:plasma membrane"/>
    <property type="evidence" value="ECO:0007669"/>
    <property type="project" value="TreeGrafter"/>
</dbReference>
<accession>A0A062IN38</accession>
<feature type="transmembrane region" description="Helical" evidence="6">
    <location>
        <begin position="407"/>
        <end position="428"/>
    </location>
</feature>
<comment type="caution">
    <text evidence="8">The sequence shown here is derived from an EMBL/GenBank/DDBJ whole genome shotgun (WGS) entry which is preliminary data.</text>
</comment>
<keyword evidence="5 6" id="KW-0472">Membrane</keyword>
<feature type="transmembrane region" description="Helical" evidence="6">
    <location>
        <begin position="341"/>
        <end position="361"/>
    </location>
</feature>
<feature type="transmembrane region" description="Helical" evidence="6">
    <location>
        <begin position="250"/>
        <end position="272"/>
    </location>
</feature>
<dbReference type="AlphaFoldDB" id="A0A062IN38"/>
<evidence type="ECO:0000256" key="1">
    <source>
        <dbReference type="ARBA" id="ARBA00004141"/>
    </source>
</evidence>
<dbReference type="InterPro" id="IPR011701">
    <property type="entry name" value="MFS"/>
</dbReference>
<name>A0A062IN38_ACIBA</name>
<feature type="transmembrane region" description="Helical" evidence="6">
    <location>
        <begin position="373"/>
        <end position="395"/>
    </location>
</feature>
<dbReference type="PROSITE" id="PS50850">
    <property type="entry name" value="MFS"/>
    <property type="match status" value="1"/>
</dbReference>
<evidence type="ECO:0000256" key="4">
    <source>
        <dbReference type="ARBA" id="ARBA00022989"/>
    </source>
</evidence>
<feature type="transmembrane region" description="Helical" evidence="6">
    <location>
        <begin position="284"/>
        <end position="304"/>
    </location>
</feature>
<dbReference type="GO" id="GO:0022857">
    <property type="term" value="F:transmembrane transporter activity"/>
    <property type="evidence" value="ECO:0007669"/>
    <property type="project" value="InterPro"/>
</dbReference>
<keyword evidence="4 6" id="KW-1133">Transmembrane helix</keyword>
<comment type="subcellular location">
    <subcellularLocation>
        <location evidence="1">Membrane</location>
        <topology evidence="1">Multi-pass membrane protein</topology>
    </subcellularLocation>
</comment>
<evidence type="ECO:0000259" key="7">
    <source>
        <dbReference type="PROSITE" id="PS50850"/>
    </source>
</evidence>
<sequence length="433" mass="48041">MDTVFSSEVDTTVRKSAYRKIAFRLMPFLMLCYFCAYLDRVNVGFAKLQMMSDLQFSEAVYGLGAGIFFIGYFLCEVPSNIVLHKVGARRWIARIMITWGILSGCFAFVQTEWQFYTLRFLLGVAEAGLAPGLLLYLTYWFPSYRRARMTVLWFIAIPISGMIGGPLSGLIMDRMSGVHGWFGWQWMFVIEAIPTVLVGLLVLAVLKDSVQDANWLTQDEKNLVKQELAQDNQHKEGHASVKEFIADKRLWLLAGIYFCVVMGQYAITFWLPTLIRNSGISDNWHIGLLTSLPYMCAIVVMILAGRSGDHFQERRWHLIIPMCAGALALTFATLFASNLTLSLICLCIAASGVLTASSLFWMLPTNFLGGVSAAAGIAAVNSFANLAGFCSPYLIGWITTNTGSNAIGMFLITAVLIFGASLVLRVPAKLVNR</sequence>
<dbReference type="SUPFAM" id="SSF103473">
    <property type="entry name" value="MFS general substrate transporter"/>
    <property type="match status" value="1"/>
</dbReference>
<feature type="transmembrane region" description="Helical" evidence="6">
    <location>
        <begin position="91"/>
        <end position="110"/>
    </location>
</feature>
<dbReference type="EMBL" id="JMOD01000017">
    <property type="protein sequence ID" value="KCY19902.1"/>
    <property type="molecule type" value="Genomic_DNA"/>
</dbReference>
<evidence type="ECO:0000313" key="8">
    <source>
        <dbReference type="EMBL" id="KCY19902.1"/>
    </source>
</evidence>
<dbReference type="RefSeq" id="WP_000381879.1">
    <property type="nucleotide sequence ID" value="NZ_JMOD01000017.1"/>
</dbReference>
<dbReference type="Gene3D" id="1.20.1250.20">
    <property type="entry name" value="MFS general substrate transporter like domains"/>
    <property type="match status" value="2"/>
</dbReference>
<dbReference type="InterPro" id="IPR036259">
    <property type="entry name" value="MFS_trans_sf"/>
</dbReference>
<evidence type="ECO:0000256" key="2">
    <source>
        <dbReference type="ARBA" id="ARBA00022448"/>
    </source>
</evidence>
<feature type="transmembrane region" description="Helical" evidence="6">
    <location>
        <begin position="184"/>
        <end position="206"/>
    </location>
</feature>
<keyword evidence="2" id="KW-0813">Transport</keyword>
<feature type="transmembrane region" description="Helical" evidence="6">
    <location>
        <begin position="151"/>
        <end position="172"/>
    </location>
</feature>
<dbReference type="FunFam" id="1.20.1250.20:FF:000018">
    <property type="entry name" value="MFS transporter permease"/>
    <property type="match status" value="1"/>
</dbReference>
<evidence type="ECO:0000256" key="3">
    <source>
        <dbReference type="ARBA" id="ARBA00022692"/>
    </source>
</evidence>
<evidence type="ECO:0000313" key="9">
    <source>
        <dbReference type="Proteomes" id="UP000027327"/>
    </source>
</evidence>
<gene>
    <name evidence="8" type="ORF">J596_1321</name>
</gene>
<proteinExistence type="predicted"/>
<dbReference type="Proteomes" id="UP000027327">
    <property type="component" value="Unassembled WGS sequence"/>
</dbReference>
<dbReference type="PANTHER" id="PTHR43791:SF36">
    <property type="entry name" value="TRANSPORTER, PUTATIVE (AFU_ORTHOLOGUE AFUA_6G08340)-RELATED"/>
    <property type="match status" value="1"/>
</dbReference>
<organism evidence="8 9">
    <name type="scientific">Acinetobacter baumannii 21072</name>
    <dbReference type="NCBI Taxonomy" id="1310697"/>
    <lineage>
        <taxon>Bacteria</taxon>
        <taxon>Pseudomonadati</taxon>
        <taxon>Pseudomonadota</taxon>
        <taxon>Gammaproteobacteria</taxon>
        <taxon>Moraxellales</taxon>
        <taxon>Moraxellaceae</taxon>
        <taxon>Acinetobacter</taxon>
        <taxon>Acinetobacter calcoaceticus/baumannii complex</taxon>
    </lineage>
</organism>